<evidence type="ECO:0000256" key="4">
    <source>
        <dbReference type="ARBA" id="ARBA00023163"/>
    </source>
</evidence>
<keyword evidence="1" id="KW-0319">Glycerol metabolism</keyword>
<name>A0A917R2H2_9ACTN</name>
<keyword evidence="4" id="KW-0804">Transcription</keyword>
<reference evidence="9" key="1">
    <citation type="journal article" date="2014" name="Int. J. Syst. Evol. Microbiol.">
        <title>Complete genome sequence of Corynebacterium casei LMG S-19264T (=DSM 44701T), isolated from a smear-ripened cheese.</title>
        <authorList>
            <consortium name="US DOE Joint Genome Institute (JGI-PGF)"/>
            <person name="Walter F."/>
            <person name="Albersmeier A."/>
            <person name="Kalinowski J."/>
            <person name="Ruckert C."/>
        </authorList>
    </citation>
    <scope>NUCLEOTIDE SEQUENCE</scope>
    <source>
        <strain evidence="9">JCM 13064</strain>
    </source>
</reference>
<evidence type="ECO:0000256" key="3">
    <source>
        <dbReference type="ARBA" id="ARBA00023125"/>
    </source>
</evidence>
<dbReference type="SUPFAM" id="SSF46785">
    <property type="entry name" value="Winged helix' DNA-binding domain"/>
    <property type="match status" value="1"/>
</dbReference>
<feature type="domain" description="IclR-ED" evidence="8">
    <location>
        <begin position="82"/>
        <end position="268"/>
    </location>
</feature>
<evidence type="ECO:0000313" key="10">
    <source>
        <dbReference type="Proteomes" id="UP000645217"/>
    </source>
</evidence>
<proteinExistence type="predicted"/>
<dbReference type="Gene3D" id="1.10.10.10">
    <property type="entry name" value="Winged helix-like DNA-binding domain superfamily/Winged helix DNA-binding domain"/>
    <property type="match status" value="1"/>
</dbReference>
<dbReference type="FunFam" id="1.10.10.10:FF:000056">
    <property type="entry name" value="IclR family transcriptional regulator"/>
    <property type="match status" value="1"/>
</dbReference>
<accession>A0A917R2H2</accession>
<dbReference type="SUPFAM" id="SSF55781">
    <property type="entry name" value="GAF domain-like"/>
    <property type="match status" value="1"/>
</dbReference>
<keyword evidence="3" id="KW-0238">DNA-binding</keyword>
<keyword evidence="2" id="KW-0805">Transcription regulation</keyword>
<evidence type="ECO:0000256" key="2">
    <source>
        <dbReference type="ARBA" id="ARBA00023015"/>
    </source>
</evidence>
<dbReference type="GO" id="GO:0003700">
    <property type="term" value="F:DNA-binding transcription factor activity"/>
    <property type="evidence" value="ECO:0007669"/>
    <property type="project" value="TreeGrafter"/>
</dbReference>
<dbReference type="PROSITE" id="PS51078">
    <property type="entry name" value="ICLR_ED"/>
    <property type="match status" value="1"/>
</dbReference>
<feature type="domain" description="HTH iclR-type" evidence="7">
    <location>
        <begin position="19"/>
        <end position="81"/>
    </location>
</feature>
<dbReference type="Proteomes" id="UP000645217">
    <property type="component" value="Unassembled WGS sequence"/>
</dbReference>
<dbReference type="GO" id="GO:0045892">
    <property type="term" value="P:negative regulation of DNA-templated transcription"/>
    <property type="evidence" value="ECO:0007669"/>
    <property type="project" value="TreeGrafter"/>
</dbReference>
<dbReference type="InterPro" id="IPR029016">
    <property type="entry name" value="GAF-like_dom_sf"/>
</dbReference>
<evidence type="ECO:0000259" key="7">
    <source>
        <dbReference type="PROSITE" id="PS51077"/>
    </source>
</evidence>
<comment type="caution">
    <text evidence="9">The sequence shown here is derived from an EMBL/GenBank/DDBJ whole genome shotgun (WGS) entry which is preliminary data.</text>
</comment>
<sequence length="268" mass="29676">MTQQEIGVPQPDGPAVPHVKSAVRTVELLDFFAQYPGLHSLSDLQGKLGYPKSSLHALLRTLVGLGWIETDVTGTLYRIGMRALLVGATYIDGDPVVQIAREALDWLAEVTGETVHMARLDHFDVVYLATRASRHYLRPFARVGRRLPASTTSLGKAILATRDDAEVARMLPAELPRLTRNTITDQAQLMADLRRIRKRGYAVDREENTEGLRCFGVALDIAYPPRDAVSVSVPVPRLTAGRDREIAACLLEARDRIEVAARGVRRTY</sequence>
<evidence type="ECO:0000313" key="9">
    <source>
        <dbReference type="EMBL" id="GGK83218.1"/>
    </source>
</evidence>
<dbReference type="PANTHER" id="PTHR30136:SF24">
    <property type="entry name" value="HTH-TYPE TRANSCRIPTIONAL REPRESSOR ALLR"/>
    <property type="match status" value="1"/>
</dbReference>
<dbReference type="PROSITE" id="PS51077">
    <property type="entry name" value="HTH_ICLR"/>
    <property type="match status" value="1"/>
</dbReference>
<dbReference type="Pfam" id="PF09339">
    <property type="entry name" value="HTH_IclR"/>
    <property type="match status" value="1"/>
</dbReference>
<dbReference type="GO" id="GO:0003677">
    <property type="term" value="F:DNA binding"/>
    <property type="evidence" value="ECO:0007669"/>
    <property type="project" value="UniProtKB-KW"/>
</dbReference>
<dbReference type="Gene3D" id="3.30.450.40">
    <property type="match status" value="1"/>
</dbReference>
<organism evidence="9 10">
    <name type="scientific">Sphaerisporangium melleum</name>
    <dbReference type="NCBI Taxonomy" id="321316"/>
    <lineage>
        <taxon>Bacteria</taxon>
        <taxon>Bacillati</taxon>
        <taxon>Actinomycetota</taxon>
        <taxon>Actinomycetes</taxon>
        <taxon>Streptosporangiales</taxon>
        <taxon>Streptosporangiaceae</taxon>
        <taxon>Sphaerisporangium</taxon>
    </lineage>
</organism>
<keyword evidence="10" id="KW-1185">Reference proteome</keyword>
<dbReference type="EMBL" id="BMNT01000013">
    <property type="protein sequence ID" value="GGK83218.1"/>
    <property type="molecule type" value="Genomic_DNA"/>
</dbReference>
<dbReference type="InterPro" id="IPR050707">
    <property type="entry name" value="HTH_MetabolicPath_Reg"/>
</dbReference>
<dbReference type="InterPro" id="IPR036390">
    <property type="entry name" value="WH_DNA-bd_sf"/>
</dbReference>
<protein>
    <recommendedName>
        <fullName evidence="6">Glycerol operon regulatory protein</fullName>
    </recommendedName>
</protein>
<comment type="function">
    <text evidence="5">May be an activator protein for the gylABX operon.</text>
</comment>
<dbReference type="InterPro" id="IPR005471">
    <property type="entry name" value="Tscrpt_reg_IclR_N"/>
</dbReference>
<dbReference type="GO" id="GO:0006071">
    <property type="term" value="P:glycerol metabolic process"/>
    <property type="evidence" value="ECO:0007669"/>
    <property type="project" value="UniProtKB-KW"/>
</dbReference>
<dbReference type="PANTHER" id="PTHR30136">
    <property type="entry name" value="HELIX-TURN-HELIX TRANSCRIPTIONAL REGULATOR, ICLR FAMILY"/>
    <property type="match status" value="1"/>
</dbReference>
<evidence type="ECO:0000259" key="8">
    <source>
        <dbReference type="PROSITE" id="PS51078"/>
    </source>
</evidence>
<dbReference type="SMART" id="SM00346">
    <property type="entry name" value="HTH_ICLR"/>
    <property type="match status" value="1"/>
</dbReference>
<evidence type="ECO:0000256" key="6">
    <source>
        <dbReference type="ARBA" id="ARBA00070406"/>
    </source>
</evidence>
<dbReference type="AlphaFoldDB" id="A0A917R2H2"/>
<gene>
    <name evidence="9" type="ORF">GCM10007964_27230</name>
</gene>
<dbReference type="RefSeq" id="WP_189163344.1">
    <property type="nucleotide sequence ID" value="NZ_BMNT01000013.1"/>
</dbReference>
<dbReference type="InterPro" id="IPR014757">
    <property type="entry name" value="Tscrpt_reg_IclR_C"/>
</dbReference>
<evidence type="ECO:0000256" key="1">
    <source>
        <dbReference type="ARBA" id="ARBA00022798"/>
    </source>
</evidence>
<evidence type="ECO:0000256" key="5">
    <source>
        <dbReference type="ARBA" id="ARBA00058938"/>
    </source>
</evidence>
<dbReference type="InterPro" id="IPR036388">
    <property type="entry name" value="WH-like_DNA-bd_sf"/>
</dbReference>
<dbReference type="Pfam" id="PF01614">
    <property type="entry name" value="IclR_C"/>
    <property type="match status" value="1"/>
</dbReference>
<reference evidence="9" key="2">
    <citation type="submission" date="2020-09" db="EMBL/GenBank/DDBJ databases">
        <authorList>
            <person name="Sun Q."/>
            <person name="Ohkuma M."/>
        </authorList>
    </citation>
    <scope>NUCLEOTIDE SEQUENCE</scope>
    <source>
        <strain evidence="9">JCM 13064</strain>
    </source>
</reference>